<sequence>MRDYAWSLSKDRDQEVLLMKVPFLALATLATTAKAKDRCTAILVGAKPNSQASTTGTPMTTHTNDCLSCDFRIVKVPAQTFKNGAPHNVVLAAFDYPRYVGNARGNDYVPENLDTHFFNWTTTRPIGTIPESLQTFAYIEGAYGIINEHQVAIGESTCPAKFWTKPVTQGGHALFDISELSRIALQRTRTARDAIQLMGDLAEKHGYYGAVWEGEDVYEEAGEALTVTDAKEAWMFHILPDDTGKSAIWAAQRVLDDHISGVANQFVIRELHLNDPLNYLASKNVHEVAIRTKLWTPDLKTPFDFTQAYAQPRIATHRYYSSRRIWRLFTLANTDLELSPITDVLATDYPFSVRPTSPLSPRDLLRFQRDHYENTPFDMTKGPPSGPFGDPDRYDESPHDDLTVKDIASGHFERSISIFRASYSFVSVLDLQHPENALLWVGQYAPHATTYTPLFVQSNDVPKLLSRGSLYAFDRNSSYWVHALVGNWAARFYVYAHPFVVRLQDEVERHADGMLESVLSEAPKRKQEGGVSAMKDYLTQQSDAFAQHAHLASYNLFEYLVTAFHDGYQVSDFYAQKLQVQSLFYPKWWLQQVGFFKSVYQSKEADSAHVATVAPVASNRGAPKAAVVNDAPKGSISYFTTLILVILSGLVGVFLGRKFHGPLTTKKQGYRSVE</sequence>
<dbReference type="RefSeq" id="XP_067823013.1">
    <property type="nucleotide sequence ID" value="XM_067964194.1"/>
</dbReference>
<dbReference type="PANTHER" id="PTHR12994">
    <property type="entry name" value="SECERNIN"/>
    <property type="match status" value="1"/>
</dbReference>
<evidence type="ECO:0008006" key="6">
    <source>
        <dbReference type="Google" id="ProtNLM"/>
    </source>
</evidence>
<keyword evidence="5" id="KW-1185">Reference proteome</keyword>
<dbReference type="Pfam" id="PF03577">
    <property type="entry name" value="Peptidase_C69"/>
    <property type="match status" value="1"/>
</dbReference>
<comment type="similarity">
    <text evidence="1">Belongs to the peptidase C69 family. Secernin subfamily.</text>
</comment>
<dbReference type="KEGG" id="blac:94349865"/>
<feature type="region of interest" description="Disordered" evidence="2">
    <location>
        <begin position="375"/>
        <end position="395"/>
    </location>
</feature>
<dbReference type="GO" id="GO:0006508">
    <property type="term" value="P:proteolysis"/>
    <property type="evidence" value="ECO:0007669"/>
    <property type="project" value="InterPro"/>
</dbReference>
<keyword evidence="3" id="KW-1133">Transmembrane helix</keyword>
<reference evidence="4 5" key="1">
    <citation type="journal article" date="2021" name="Genome Biol.">
        <title>AFLAP: assembly-free linkage analysis pipeline using k-mers from genome sequencing data.</title>
        <authorList>
            <person name="Fletcher K."/>
            <person name="Zhang L."/>
            <person name="Gil J."/>
            <person name="Han R."/>
            <person name="Cavanaugh K."/>
            <person name="Michelmore R."/>
        </authorList>
    </citation>
    <scope>NUCLEOTIDE SEQUENCE [LARGE SCALE GENOMIC DNA]</scope>
    <source>
        <strain evidence="4 5">SF5</strain>
    </source>
</reference>
<name>A0A976IKK3_BRELC</name>
<dbReference type="AlphaFoldDB" id="A0A976IKK3"/>
<evidence type="ECO:0000256" key="2">
    <source>
        <dbReference type="SAM" id="MobiDB-lite"/>
    </source>
</evidence>
<dbReference type="PANTHER" id="PTHR12994:SF17">
    <property type="entry name" value="LD30995P"/>
    <property type="match status" value="1"/>
</dbReference>
<organism evidence="4 5">
    <name type="scientific">Bremia lactucae</name>
    <name type="common">Lettuce downy mildew</name>
    <dbReference type="NCBI Taxonomy" id="4779"/>
    <lineage>
        <taxon>Eukaryota</taxon>
        <taxon>Sar</taxon>
        <taxon>Stramenopiles</taxon>
        <taxon>Oomycota</taxon>
        <taxon>Peronosporomycetes</taxon>
        <taxon>Peronosporales</taxon>
        <taxon>Peronosporaceae</taxon>
        <taxon>Bremia</taxon>
    </lineage>
</organism>
<feature type="transmembrane region" description="Helical" evidence="3">
    <location>
        <begin position="636"/>
        <end position="656"/>
    </location>
</feature>
<dbReference type="GO" id="GO:0016805">
    <property type="term" value="F:dipeptidase activity"/>
    <property type="evidence" value="ECO:0007669"/>
    <property type="project" value="InterPro"/>
</dbReference>
<protein>
    <recommendedName>
        <fullName evidence="6">Peptidase</fullName>
    </recommendedName>
</protein>
<keyword evidence="3" id="KW-0812">Transmembrane</keyword>
<comment type="caution">
    <text evidence="4">The sequence shown here is derived from an EMBL/GenBank/DDBJ whole genome shotgun (WGS) entry which is preliminary data.</text>
</comment>
<dbReference type="Proteomes" id="UP000294530">
    <property type="component" value="Unassembled WGS sequence"/>
</dbReference>
<evidence type="ECO:0000313" key="4">
    <source>
        <dbReference type="EMBL" id="TDH73515.1"/>
    </source>
</evidence>
<accession>A0A976IKK3</accession>
<evidence type="ECO:0000313" key="5">
    <source>
        <dbReference type="Proteomes" id="UP000294530"/>
    </source>
</evidence>
<proteinExistence type="inferred from homology"/>
<dbReference type="OrthoDB" id="5175656at2759"/>
<dbReference type="GeneID" id="94349865"/>
<evidence type="ECO:0000256" key="1">
    <source>
        <dbReference type="ARBA" id="ARBA00005705"/>
    </source>
</evidence>
<dbReference type="EMBL" id="SHOA02000001">
    <property type="protein sequence ID" value="TDH73515.1"/>
    <property type="molecule type" value="Genomic_DNA"/>
</dbReference>
<dbReference type="InterPro" id="IPR005322">
    <property type="entry name" value="Peptidase_C69"/>
</dbReference>
<evidence type="ECO:0000256" key="3">
    <source>
        <dbReference type="SAM" id="Phobius"/>
    </source>
</evidence>
<dbReference type="GO" id="GO:0070004">
    <property type="term" value="F:cysteine-type exopeptidase activity"/>
    <property type="evidence" value="ECO:0007669"/>
    <property type="project" value="InterPro"/>
</dbReference>
<keyword evidence="3" id="KW-0472">Membrane</keyword>
<gene>
    <name evidence="4" type="ORF">CCR75_006122</name>
</gene>